<reference evidence="2 3" key="1">
    <citation type="submission" date="2018-06" db="EMBL/GenBank/DDBJ databases">
        <authorList>
            <consortium name="Pathogen Informatics"/>
            <person name="Doyle S."/>
        </authorList>
    </citation>
    <scope>NUCLEOTIDE SEQUENCE [LARGE SCALE GENOMIC DNA]</scope>
    <source>
        <strain evidence="2 3">NCTC11842</strain>
    </source>
</reference>
<protein>
    <submittedName>
        <fullName evidence="2">Uncharacterized protein</fullName>
    </submittedName>
</protein>
<accession>A0A2X2CQ44</accession>
<reference evidence="1 4" key="2">
    <citation type="submission" date="2020-10" db="EMBL/GenBank/DDBJ databases">
        <title>Genome sequences of Pseudomonas isolates.</title>
        <authorList>
            <person name="Wessels L."/>
            <person name="Reich F."/>
            <person name="Hammerl J."/>
        </authorList>
    </citation>
    <scope>NUCLEOTIDE SEQUENCE [LARGE SCALE GENOMIC DNA]</scope>
    <source>
        <strain evidence="1 4">20-MO00624-0</strain>
    </source>
</reference>
<dbReference type="RefSeq" id="WP_010794693.1">
    <property type="nucleotide sequence ID" value="NZ_CP069262.1"/>
</dbReference>
<evidence type="ECO:0000313" key="4">
    <source>
        <dbReference type="Proteomes" id="UP000626180"/>
    </source>
</evidence>
<keyword evidence="4" id="KW-1185">Reference proteome</keyword>
<name>A0A2X2CQ44_PSELU</name>
<evidence type="ECO:0000313" key="3">
    <source>
        <dbReference type="Proteomes" id="UP000250443"/>
    </source>
</evidence>
<dbReference type="AlphaFoldDB" id="A0A2X2CQ44"/>
<sequence>MSRADFHQAHATQAVAEAQRLLSRRDEMGARWLPWVATELYSLSPTEYASMVRRVLEQLAGNTPNT</sequence>
<organism evidence="2 3">
    <name type="scientific">Pseudomonas luteola</name>
    <dbReference type="NCBI Taxonomy" id="47886"/>
    <lineage>
        <taxon>Bacteria</taxon>
        <taxon>Pseudomonadati</taxon>
        <taxon>Pseudomonadota</taxon>
        <taxon>Gammaproteobacteria</taxon>
        <taxon>Pseudomonadales</taxon>
        <taxon>Pseudomonadaceae</taxon>
        <taxon>Pseudomonas</taxon>
    </lineage>
</organism>
<gene>
    <name evidence="1" type="ORF">IRZ65_16945</name>
    <name evidence="2" type="ORF">NCTC11842_02482</name>
</gene>
<dbReference type="EMBL" id="JADMCD010000009">
    <property type="protein sequence ID" value="MBF8642367.1"/>
    <property type="molecule type" value="Genomic_DNA"/>
</dbReference>
<dbReference type="Proteomes" id="UP000626180">
    <property type="component" value="Unassembled WGS sequence"/>
</dbReference>
<dbReference type="EMBL" id="UAUF01000012">
    <property type="protein sequence ID" value="SPZ07746.1"/>
    <property type="molecule type" value="Genomic_DNA"/>
</dbReference>
<proteinExistence type="predicted"/>
<evidence type="ECO:0000313" key="1">
    <source>
        <dbReference type="EMBL" id="MBF8642367.1"/>
    </source>
</evidence>
<dbReference type="Proteomes" id="UP000250443">
    <property type="component" value="Unassembled WGS sequence"/>
</dbReference>
<evidence type="ECO:0000313" key="2">
    <source>
        <dbReference type="EMBL" id="SPZ07746.1"/>
    </source>
</evidence>